<accession>L9KP93</accession>
<reference evidence="2" key="1">
    <citation type="submission" date="2012-07" db="EMBL/GenBank/DDBJ databases">
        <title>Genome of the Chinese tree shrew, a rising model animal genetically related to primates.</title>
        <authorList>
            <person name="Zhang G."/>
            <person name="Fan Y."/>
            <person name="Yao Y."/>
            <person name="Huang Z."/>
        </authorList>
    </citation>
    <scope>NUCLEOTIDE SEQUENCE [LARGE SCALE GENOMIC DNA]</scope>
</reference>
<reference evidence="2" key="2">
    <citation type="journal article" date="2013" name="Nat. Commun.">
        <title>Genome of the Chinese tree shrew.</title>
        <authorList>
            <person name="Fan Y."/>
            <person name="Huang Z.Y."/>
            <person name="Cao C.C."/>
            <person name="Chen C.S."/>
            <person name="Chen Y.X."/>
            <person name="Fan D.D."/>
            <person name="He J."/>
            <person name="Hou H.L."/>
            <person name="Hu L."/>
            <person name="Hu X.T."/>
            <person name="Jiang X.T."/>
            <person name="Lai R."/>
            <person name="Lang Y.S."/>
            <person name="Liang B."/>
            <person name="Liao S.G."/>
            <person name="Mu D."/>
            <person name="Ma Y.Y."/>
            <person name="Niu Y.Y."/>
            <person name="Sun X.Q."/>
            <person name="Xia J.Q."/>
            <person name="Xiao J."/>
            <person name="Xiong Z.Q."/>
            <person name="Xu L."/>
            <person name="Yang L."/>
            <person name="Zhang Y."/>
            <person name="Zhao W."/>
            <person name="Zhao X.D."/>
            <person name="Zheng Y.T."/>
            <person name="Zhou J.M."/>
            <person name="Zhu Y.B."/>
            <person name="Zhang G.J."/>
            <person name="Wang J."/>
            <person name="Yao Y.G."/>
        </authorList>
    </citation>
    <scope>NUCLEOTIDE SEQUENCE [LARGE SCALE GENOMIC DNA]</scope>
</reference>
<evidence type="ECO:0000313" key="1">
    <source>
        <dbReference type="EMBL" id="ELW64548.1"/>
    </source>
</evidence>
<dbReference type="InParanoid" id="L9KP93"/>
<gene>
    <name evidence="1" type="ORF">TREES_T100014973</name>
</gene>
<evidence type="ECO:0000313" key="2">
    <source>
        <dbReference type="Proteomes" id="UP000011518"/>
    </source>
</evidence>
<keyword evidence="2" id="KW-1185">Reference proteome</keyword>
<organism evidence="1 2">
    <name type="scientific">Tupaia chinensis</name>
    <name type="common">Chinese tree shrew</name>
    <name type="synonym">Tupaia belangeri chinensis</name>
    <dbReference type="NCBI Taxonomy" id="246437"/>
    <lineage>
        <taxon>Eukaryota</taxon>
        <taxon>Metazoa</taxon>
        <taxon>Chordata</taxon>
        <taxon>Craniata</taxon>
        <taxon>Vertebrata</taxon>
        <taxon>Euteleostomi</taxon>
        <taxon>Mammalia</taxon>
        <taxon>Eutheria</taxon>
        <taxon>Euarchontoglires</taxon>
        <taxon>Scandentia</taxon>
        <taxon>Tupaiidae</taxon>
        <taxon>Tupaia</taxon>
    </lineage>
</organism>
<dbReference type="AlphaFoldDB" id="L9KP93"/>
<name>L9KP93_TUPCH</name>
<proteinExistence type="predicted"/>
<protein>
    <submittedName>
        <fullName evidence="1">Uncharacterized protein</fullName>
    </submittedName>
</protein>
<dbReference type="Proteomes" id="UP000011518">
    <property type="component" value="Unassembled WGS sequence"/>
</dbReference>
<dbReference type="EMBL" id="KB320724">
    <property type="protein sequence ID" value="ELW64548.1"/>
    <property type="molecule type" value="Genomic_DNA"/>
</dbReference>
<sequence>MPRARSSFESDFLVHAADTRYAEQGQVSVGRTVVRTGHAHALVKSTSKALHFTEPLWRSQERWSRRCSAVALPARTGPAGLCFLRWDGDTVGVRDVPASQASCAEPLHATAYDTCVTYSLHATVNDTCCYRQSPRHSPRHVLLPTVSTPQSTTRAVTYSLHAVRTLVS</sequence>